<name>A0A7T7L2B2_9ACTN</name>
<dbReference type="RefSeq" id="WP_200399980.1">
    <property type="nucleotide sequence ID" value="NZ_CP066831.1"/>
</dbReference>
<reference evidence="2 3" key="1">
    <citation type="submission" date="2020-12" db="EMBL/GenBank/DDBJ databases">
        <title>A novel species.</title>
        <authorList>
            <person name="Li K."/>
        </authorList>
    </citation>
    <scope>NUCLEOTIDE SEQUENCE [LARGE SCALE GENOMIC DNA]</scope>
    <source>
        <strain evidence="2 3">ZYC-3</strain>
    </source>
</reference>
<evidence type="ECO:0000256" key="1">
    <source>
        <dbReference type="SAM" id="MobiDB-lite"/>
    </source>
</evidence>
<keyword evidence="3" id="KW-1185">Reference proteome</keyword>
<protein>
    <submittedName>
        <fullName evidence="2">Uncharacterized protein</fullName>
    </submittedName>
</protein>
<feature type="region of interest" description="Disordered" evidence="1">
    <location>
        <begin position="80"/>
        <end position="106"/>
    </location>
</feature>
<evidence type="ECO:0000313" key="2">
    <source>
        <dbReference type="EMBL" id="QQM45171.1"/>
    </source>
</evidence>
<proteinExistence type="predicted"/>
<gene>
    <name evidence="2" type="ORF">JEQ17_41070</name>
</gene>
<dbReference type="KEGG" id="slf:JEQ17_41070"/>
<organism evidence="2 3">
    <name type="scientific">Streptomyces liliifuscus</name>
    <dbReference type="NCBI Taxonomy" id="2797636"/>
    <lineage>
        <taxon>Bacteria</taxon>
        <taxon>Bacillati</taxon>
        <taxon>Actinomycetota</taxon>
        <taxon>Actinomycetes</taxon>
        <taxon>Kitasatosporales</taxon>
        <taxon>Streptomycetaceae</taxon>
        <taxon>Streptomyces</taxon>
    </lineage>
</organism>
<dbReference type="AlphaFoldDB" id="A0A7T7L2B2"/>
<dbReference type="Proteomes" id="UP000595636">
    <property type="component" value="Chromosome"/>
</dbReference>
<dbReference type="EMBL" id="CP066831">
    <property type="protein sequence ID" value="QQM45171.1"/>
    <property type="molecule type" value="Genomic_DNA"/>
</dbReference>
<sequence>MAGKTWKPGDAKKFARDAKLGVTYYTRNEHARNLGPYEDTYTYSEHVFDYRRPITGTPASGSMDAVQLCQNFGPVYDRPPAGVRPLAGPGRQVGSPLGDDHRGILDEDEIRGLEKRVGDTVKPYGRRV</sequence>
<accession>A0A7T7L2B2</accession>
<evidence type="ECO:0000313" key="3">
    <source>
        <dbReference type="Proteomes" id="UP000595636"/>
    </source>
</evidence>